<dbReference type="AlphaFoldDB" id="A0A511B5Z3"/>
<comment type="caution">
    <text evidence="6">The sequence shown here is derived from an EMBL/GenBank/DDBJ whole genome shotgun (WGS) entry which is preliminary data.</text>
</comment>
<evidence type="ECO:0000256" key="5">
    <source>
        <dbReference type="RuleBase" id="RU361279"/>
    </source>
</evidence>
<dbReference type="GO" id="GO:0005524">
    <property type="term" value="F:ATP binding"/>
    <property type="evidence" value="ECO:0007669"/>
    <property type="project" value="UniProtKB-KW"/>
</dbReference>
<dbReference type="InterPro" id="IPR002698">
    <property type="entry name" value="FTHF_cligase"/>
</dbReference>
<reference evidence="6 7" key="1">
    <citation type="submission" date="2019-07" db="EMBL/GenBank/DDBJ databases">
        <title>Whole genome shotgun sequence of Gluconobacter kanchanaburiensis NBRC 103587.</title>
        <authorList>
            <person name="Hosoyama A."/>
            <person name="Uohara A."/>
            <person name="Ohji S."/>
            <person name="Ichikawa N."/>
        </authorList>
    </citation>
    <scope>NUCLEOTIDE SEQUENCE [LARGE SCALE GENOMIC DNA]</scope>
    <source>
        <strain evidence="6 7">NBRC 103587</strain>
    </source>
</reference>
<dbReference type="SUPFAM" id="SSF100950">
    <property type="entry name" value="NagB/RpiA/CoA transferase-like"/>
    <property type="match status" value="1"/>
</dbReference>
<evidence type="ECO:0000256" key="1">
    <source>
        <dbReference type="ARBA" id="ARBA00010638"/>
    </source>
</evidence>
<dbReference type="GO" id="GO:0030272">
    <property type="term" value="F:5-formyltetrahydrofolate cyclo-ligase activity"/>
    <property type="evidence" value="ECO:0007669"/>
    <property type="project" value="UniProtKB-EC"/>
</dbReference>
<dbReference type="GO" id="GO:0009396">
    <property type="term" value="P:folic acid-containing compound biosynthetic process"/>
    <property type="evidence" value="ECO:0007669"/>
    <property type="project" value="TreeGrafter"/>
</dbReference>
<protein>
    <recommendedName>
        <fullName evidence="5">5-formyltetrahydrofolate cyclo-ligase</fullName>
        <ecNumber evidence="5">6.3.3.2</ecNumber>
    </recommendedName>
</protein>
<dbReference type="GO" id="GO:0046872">
    <property type="term" value="F:metal ion binding"/>
    <property type="evidence" value="ECO:0007669"/>
    <property type="project" value="UniProtKB-KW"/>
</dbReference>
<organism evidence="6 7">
    <name type="scientific">Gluconobacter kanchanaburiensis NBRC 103587</name>
    <dbReference type="NCBI Taxonomy" id="1307948"/>
    <lineage>
        <taxon>Bacteria</taxon>
        <taxon>Pseudomonadati</taxon>
        <taxon>Pseudomonadota</taxon>
        <taxon>Alphaproteobacteria</taxon>
        <taxon>Acetobacterales</taxon>
        <taxon>Acetobacteraceae</taxon>
        <taxon>Gluconobacter</taxon>
    </lineage>
</organism>
<dbReference type="PANTHER" id="PTHR23407">
    <property type="entry name" value="ATPASE INHIBITOR/5-FORMYLTETRAHYDROFOLATE CYCLO-LIGASE"/>
    <property type="match status" value="1"/>
</dbReference>
<dbReference type="EMBL" id="BJVA01000004">
    <property type="protein sequence ID" value="GEK95880.1"/>
    <property type="molecule type" value="Genomic_DNA"/>
</dbReference>
<accession>A0A511B5Z3</accession>
<feature type="binding site" evidence="4">
    <location>
        <begin position="13"/>
        <end position="17"/>
    </location>
    <ligand>
        <name>ATP</name>
        <dbReference type="ChEBI" id="CHEBI:30616"/>
    </ligand>
</feature>
<dbReference type="EC" id="6.3.3.2" evidence="5"/>
<keyword evidence="7" id="KW-1185">Reference proteome</keyword>
<keyword evidence="5" id="KW-0460">Magnesium</keyword>
<comment type="catalytic activity">
    <reaction evidence="5">
        <text>(6S)-5-formyl-5,6,7,8-tetrahydrofolate + ATP = (6R)-5,10-methenyltetrahydrofolate + ADP + phosphate</text>
        <dbReference type="Rhea" id="RHEA:10488"/>
        <dbReference type="ChEBI" id="CHEBI:30616"/>
        <dbReference type="ChEBI" id="CHEBI:43474"/>
        <dbReference type="ChEBI" id="CHEBI:57455"/>
        <dbReference type="ChEBI" id="CHEBI:57457"/>
        <dbReference type="ChEBI" id="CHEBI:456216"/>
        <dbReference type="EC" id="6.3.3.2"/>
    </reaction>
</comment>
<evidence type="ECO:0000313" key="7">
    <source>
        <dbReference type="Proteomes" id="UP000321079"/>
    </source>
</evidence>
<gene>
    <name evidence="6" type="ORF">GKA01_10770</name>
</gene>
<keyword evidence="5" id="KW-0479">Metal-binding</keyword>
<dbReference type="GO" id="GO:0035999">
    <property type="term" value="P:tetrahydrofolate interconversion"/>
    <property type="evidence" value="ECO:0007669"/>
    <property type="project" value="TreeGrafter"/>
</dbReference>
<dbReference type="OrthoDB" id="9801938at2"/>
<dbReference type="Gene3D" id="3.40.50.10420">
    <property type="entry name" value="NagB/RpiA/CoA transferase-like"/>
    <property type="match status" value="1"/>
</dbReference>
<evidence type="ECO:0000313" key="6">
    <source>
        <dbReference type="EMBL" id="GEK95880.1"/>
    </source>
</evidence>
<name>A0A511B5Z3_9PROT</name>
<evidence type="ECO:0000256" key="2">
    <source>
        <dbReference type="ARBA" id="ARBA00022741"/>
    </source>
</evidence>
<evidence type="ECO:0000256" key="3">
    <source>
        <dbReference type="ARBA" id="ARBA00022840"/>
    </source>
</evidence>
<dbReference type="RefSeq" id="WP_146859931.1">
    <property type="nucleotide sequence ID" value="NZ_BARK01000005.1"/>
</dbReference>
<feature type="binding site" evidence="4">
    <location>
        <begin position="133"/>
        <end position="141"/>
    </location>
    <ligand>
        <name>ATP</name>
        <dbReference type="ChEBI" id="CHEBI:30616"/>
    </ligand>
</feature>
<comment type="similarity">
    <text evidence="1 5">Belongs to the 5-formyltetrahydrofolate cyclo-ligase family.</text>
</comment>
<dbReference type="PANTHER" id="PTHR23407:SF1">
    <property type="entry name" value="5-FORMYLTETRAHYDROFOLATE CYCLO-LIGASE"/>
    <property type="match status" value="1"/>
</dbReference>
<proteinExistence type="inferred from homology"/>
<dbReference type="Pfam" id="PF01812">
    <property type="entry name" value="5-FTHF_cyc-lig"/>
    <property type="match status" value="1"/>
</dbReference>
<sequence>MAAPQISSLDLEKKALRLEMSQRRSGMKAGLESALRAELFREIVSQGSVRIAAVWPLAGEVDLRPLCHDLVGAGKQVLLPETPPKGQPLVFRRWSPSAIMHSGRFGTTYPEGAVETPDLVLVPLLAFDRAGYRLGYGGGYYDRTLAVLRVPAIGYGFSAQELPGVPVGPYDIPLSMIITEHGPIRIAP</sequence>
<keyword evidence="2 4" id="KW-0547">Nucleotide-binding</keyword>
<feature type="binding site" evidence="4">
    <location>
        <position position="60"/>
    </location>
    <ligand>
        <name>substrate</name>
    </ligand>
</feature>
<dbReference type="NCBIfam" id="TIGR02727">
    <property type="entry name" value="MTHFS_bact"/>
    <property type="match status" value="1"/>
</dbReference>
<evidence type="ECO:0000256" key="4">
    <source>
        <dbReference type="PIRSR" id="PIRSR006806-1"/>
    </source>
</evidence>
<keyword evidence="3 4" id="KW-0067">ATP-binding</keyword>
<dbReference type="InterPro" id="IPR037171">
    <property type="entry name" value="NagB/RpiA_transferase-like"/>
</dbReference>
<dbReference type="Proteomes" id="UP000321079">
    <property type="component" value="Unassembled WGS sequence"/>
</dbReference>
<dbReference type="PIRSF" id="PIRSF006806">
    <property type="entry name" value="FTHF_cligase"/>
    <property type="match status" value="1"/>
</dbReference>
<keyword evidence="6" id="KW-0436">Ligase</keyword>
<dbReference type="InterPro" id="IPR024185">
    <property type="entry name" value="FTHF_cligase-like_sf"/>
</dbReference>
<comment type="cofactor">
    <cofactor evidence="5">
        <name>Mg(2+)</name>
        <dbReference type="ChEBI" id="CHEBI:18420"/>
    </cofactor>
</comment>